<protein>
    <recommendedName>
        <fullName evidence="4">ABC transporter domain-containing protein</fullName>
    </recommendedName>
</protein>
<evidence type="ECO:0000259" key="4">
    <source>
        <dbReference type="PROSITE" id="PS50893"/>
    </source>
</evidence>
<dbReference type="Pfam" id="PF00005">
    <property type="entry name" value="ABC_tran"/>
    <property type="match status" value="1"/>
</dbReference>
<keyword evidence="3" id="KW-0067">ATP-binding</keyword>
<evidence type="ECO:0000313" key="6">
    <source>
        <dbReference type="Proteomes" id="UP000194885"/>
    </source>
</evidence>
<dbReference type="CDD" id="cd03230">
    <property type="entry name" value="ABC_DR_subfamily_A"/>
    <property type="match status" value="1"/>
</dbReference>
<dbReference type="AlphaFoldDB" id="A0A242ARU1"/>
<comment type="caution">
    <text evidence="5">The sequence shown here is derived from an EMBL/GenBank/DDBJ whole genome shotgun (WGS) entry which is preliminary data.</text>
</comment>
<dbReference type="InterPro" id="IPR003593">
    <property type="entry name" value="AAA+_ATPase"/>
</dbReference>
<dbReference type="InterPro" id="IPR051782">
    <property type="entry name" value="ABC_Transporter_VariousFunc"/>
</dbReference>
<evidence type="ECO:0000256" key="3">
    <source>
        <dbReference type="ARBA" id="ARBA00022840"/>
    </source>
</evidence>
<reference evidence="5 6" key="1">
    <citation type="submission" date="2017-05" db="EMBL/GenBank/DDBJ databases">
        <title>The Genome Sequence of Enterococcus faecium 7H8_DIV0219.</title>
        <authorList>
            <consortium name="The Broad Institute Genomics Platform"/>
            <consortium name="The Broad Institute Genomic Center for Infectious Diseases"/>
            <person name="Earl A."/>
            <person name="Manson A."/>
            <person name="Schwartman J."/>
            <person name="Gilmore M."/>
            <person name="Abouelleil A."/>
            <person name="Cao P."/>
            <person name="Chapman S."/>
            <person name="Cusick C."/>
            <person name="Shea T."/>
            <person name="Young S."/>
            <person name="Neafsey D."/>
            <person name="Nusbaum C."/>
            <person name="Birren B."/>
        </authorList>
    </citation>
    <scope>NUCLEOTIDE SEQUENCE [LARGE SCALE GENOMIC DNA]</scope>
    <source>
        <strain evidence="5 6">7H8_DIV0219</strain>
    </source>
</reference>
<dbReference type="PANTHER" id="PTHR42939">
    <property type="entry name" value="ABC TRANSPORTER ATP-BINDING PROTEIN ALBC-RELATED"/>
    <property type="match status" value="1"/>
</dbReference>
<dbReference type="Gene3D" id="3.40.50.300">
    <property type="entry name" value="P-loop containing nucleotide triphosphate hydrolases"/>
    <property type="match status" value="1"/>
</dbReference>
<dbReference type="GO" id="GO:0005524">
    <property type="term" value="F:ATP binding"/>
    <property type="evidence" value="ECO:0007669"/>
    <property type="project" value="UniProtKB-KW"/>
</dbReference>
<keyword evidence="2" id="KW-0547">Nucleotide-binding</keyword>
<dbReference type="EMBL" id="NGKW01000027">
    <property type="protein sequence ID" value="OTN83644.1"/>
    <property type="molecule type" value="Genomic_DNA"/>
</dbReference>
<name>A0A242ARU1_ENTFC</name>
<dbReference type="InterPro" id="IPR003439">
    <property type="entry name" value="ABC_transporter-like_ATP-bd"/>
</dbReference>
<keyword evidence="1" id="KW-0813">Transport</keyword>
<dbReference type="Proteomes" id="UP000194885">
    <property type="component" value="Unassembled WGS sequence"/>
</dbReference>
<dbReference type="GO" id="GO:0016887">
    <property type="term" value="F:ATP hydrolysis activity"/>
    <property type="evidence" value="ECO:0007669"/>
    <property type="project" value="InterPro"/>
</dbReference>
<evidence type="ECO:0000313" key="5">
    <source>
        <dbReference type="EMBL" id="OTN83644.1"/>
    </source>
</evidence>
<sequence length="244" mass="28414">MISLKGLKFEYPNKKILTGINFHFDEGKIYCLVGENGAGKTTLIELILGIKELQAGEITFDKKFINNNLLKNIGVVFQENYLRPRLKVKEEIDSYVDLFKVTDTWKNEIIRIFELTSLLNKIGNSLSGGERRRVLMALSFINSPKYLILDEPFTGIDTKLRNKFRGFMEDYCHNNNATIIFSEHNILECQKYNYNFIFMYEGNFILHGTKNELISMINKNYDDLQDLYLDIWKGGIFNENSSKK</sequence>
<dbReference type="SMART" id="SM00382">
    <property type="entry name" value="AAA"/>
    <property type="match status" value="1"/>
</dbReference>
<feature type="domain" description="ABC transporter" evidence="4">
    <location>
        <begin position="2"/>
        <end position="226"/>
    </location>
</feature>
<dbReference type="PANTHER" id="PTHR42939:SF1">
    <property type="entry name" value="ABC TRANSPORTER ATP-BINDING PROTEIN ALBC-RELATED"/>
    <property type="match status" value="1"/>
</dbReference>
<organism evidence="5 6">
    <name type="scientific">Enterococcus faecium</name>
    <name type="common">Streptococcus faecium</name>
    <dbReference type="NCBI Taxonomy" id="1352"/>
    <lineage>
        <taxon>Bacteria</taxon>
        <taxon>Bacillati</taxon>
        <taxon>Bacillota</taxon>
        <taxon>Bacilli</taxon>
        <taxon>Lactobacillales</taxon>
        <taxon>Enterococcaceae</taxon>
        <taxon>Enterococcus</taxon>
    </lineage>
</organism>
<evidence type="ECO:0000256" key="1">
    <source>
        <dbReference type="ARBA" id="ARBA00022448"/>
    </source>
</evidence>
<proteinExistence type="predicted"/>
<dbReference type="SUPFAM" id="SSF52540">
    <property type="entry name" value="P-loop containing nucleoside triphosphate hydrolases"/>
    <property type="match status" value="1"/>
</dbReference>
<gene>
    <name evidence="5" type="ORF">A5810_003125</name>
</gene>
<dbReference type="InterPro" id="IPR027417">
    <property type="entry name" value="P-loop_NTPase"/>
</dbReference>
<evidence type="ECO:0000256" key="2">
    <source>
        <dbReference type="ARBA" id="ARBA00022741"/>
    </source>
</evidence>
<dbReference type="PROSITE" id="PS00211">
    <property type="entry name" value="ABC_TRANSPORTER_1"/>
    <property type="match status" value="1"/>
</dbReference>
<dbReference type="RefSeq" id="WP_086324023.1">
    <property type="nucleotide sequence ID" value="NZ_NGKW01000027.1"/>
</dbReference>
<dbReference type="PROSITE" id="PS50893">
    <property type="entry name" value="ABC_TRANSPORTER_2"/>
    <property type="match status" value="1"/>
</dbReference>
<accession>A0A242ARU1</accession>
<dbReference type="InterPro" id="IPR017871">
    <property type="entry name" value="ABC_transporter-like_CS"/>
</dbReference>